<dbReference type="InterPro" id="IPR013762">
    <property type="entry name" value="Integrase-like_cat_sf"/>
</dbReference>
<keyword evidence="1" id="KW-0238">DNA-binding</keyword>
<evidence type="ECO:0000313" key="6">
    <source>
        <dbReference type="Proteomes" id="UP000250434"/>
    </source>
</evidence>
<feature type="region of interest" description="Disordered" evidence="3">
    <location>
        <begin position="191"/>
        <end position="227"/>
    </location>
</feature>
<dbReference type="AlphaFoldDB" id="A0A344L6M2"/>
<dbReference type="InterPro" id="IPR011010">
    <property type="entry name" value="DNA_brk_join_enz"/>
</dbReference>
<evidence type="ECO:0000259" key="4">
    <source>
        <dbReference type="PROSITE" id="PS51898"/>
    </source>
</evidence>
<gene>
    <name evidence="5" type="ORF">A4R43_15115</name>
</gene>
<proteinExistence type="predicted"/>
<dbReference type="PROSITE" id="PS51898">
    <property type="entry name" value="TYR_RECOMBINASE"/>
    <property type="match status" value="1"/>
</dbReference>
<reference evidence="5 6" key="1">
    <citation type="submission" date="2016-04" db="EMBL/GenBank/DDBJ databases">
        <title>Complete genome sequence and analysis of deep-sea sediment isolate, Amycolatopsis sp. WP1.</title>
        <authorList>
            <person name="Wang H."/>
            <person name="Chen S."/>
            <person name="Wu Q."/>
        </authorList>
    </citation>
    <scope>NUCLEOTIDE SEQUENCE [LARGE SCALE GENOMIC DNA]</scope>
    <source>
        <strain evidence="5 6">WP1</strain>
    </source>
</reference>
<evidence type="ECO:0000256" key="2">
    <source>
        <dbReference type="ARBA" id="ARBA00023172"/>
    </source>
</evidence>
<accession>A0A344L6M2</accession>
<evidence type="ECO:0000256" key="1">
    <source>
        <dbReference type="ARBA" id="ARBA00023125"/>
    </source>
</evidence>
<dbReference type="InterPro" id="IPR010998">
    <property type="entry name" value="Integrase_recombinase_N"/>
</dbReference>
<keyword evidence="2" id="KW-0233">DNA recombination</keyword>
<dbReference type="GO" id="GO:0015074">
    <property type="term" value="P:DNA integration"/>
    <property type="evidence" value="ECO:0007669"/>
    <property type="project" value="InterPro"/>
</dbReference>
<dbReference type="Gene3D" id="1.10.150.130">
    <property type="match status" value="1"/>
</dbReference>
<dbReference type="GO" id="GO:0006310">
    <property type="term" value="P:DNA recombination"/>
    <property type="evidence" value="ECO:0007669"/>
    <property type="project" value="UniProtKB-KW"/>
</dbReference>
<dbReference type="Gene3D" id="1.10.443.10">
    <property type="entry name" value="Intergrase catalytic core"/>
    <property type="match status" value="1"/>
</dbReference>
<dbReference type="EMBL" id="CP015163">
    <property type="protein sequence ID" value="AXB43696.1"/>
    <property type="molecule type" value="Genomic_DNA"/>
</dbReference>
<feature type="domain" description="Tyr recombinase" evidence="4">
    <location>
        <begin position="114"/>
        <end position="344"/>
    </location>
</feature>
<evidence type="ECO:0000313" key="5">
    <source>
        <dbReference type="EMBL" id="AXB43696.1"/>
    </source>
</evidence>
<organism evidence="5 6">
    <name type="scientific">Amycolatopsis albispora</name>
    <dbReference type="NCBI Taxonomy" id="1804986"/>
    <lineage>
        <taxon>Bacteria</taxon>
        <taxon>Bacillati</taxon>
        <taxon>Actinomycetota</taxon>
        <taxon>Actinomycetes</taxon>
        <taxon>Pseudonocardiales</taxon>
        <taxon>Pseudonocardiaceae</taxon>
        <taxon>Amycolatopsis</taxon>
    </lineage>
</organism>
<feature type="compositionally biased region" description="Basic residues" evidence="3">
    <location>
        <begin position="209"/>
        <end position="221"/>
    </location>
</feature>
<dbReference type="KEGG" id="aab:A4R43_15115"/>
<dbReference type="GO" id="GO:0003677">
    <property type="term" value="F:DNA binding"/>
    <property type="evidence" value="ECO:0007669"/>
    <property type="project" value="UniProtKB-KW"/>
</dbReference>
<protein>
    <submittedName>
        <fullName evidence="5">Integrase</fullName>
    </submittedName>
</protein>
<evidence type="ECO:0000256" key="3">
    <source>
        <dbReference type="SAM" id="MobiDB-lite"/>
    </source>
</evidence>
<keyword evidence="6" id="KW-1185">Reference proteome</keyword>
<dbReference type="SUPFAM" id="SSF56349">
    <property type="entry name" value="DNA breaking-rejoining enzymes"/>
    <property type="match status" value="1"/>
</dbReference>
<name>A0A344L6M2_9PSEU</name>
<dbReference type="InterPro" id="IPR002104">
    <property type="entry name" value="Integrase_catalytic"/>
</dbReference>
<dbReference type="Proteomes" id="UP000250434">
    <property type="component" value="Chromosome"/>
</dbReference>
<sequence length="396" mass="45103">MWRDPREGEKPFDVFAEEWFAAVSPRLEPTTVAKYRSYLDNQLLPKWSGWPMVVIYHDYEEIEKWLSQLDENYADSSVSSYFALFSTIMGVASDRAKIIPGNPCRGVRIGSGEYEEERLVASPVQILRAAMRLYERGLGLGGFTLCLLDGYTGARWGELVGQQRHEYDPERRRIRICAPLKEVSGKVFKGGSLAAQSGGATSHPSPVRPGRRRSKGKKGRTKTPAGTRWVDLPPSIAVFYEELMDSHPHPFVLCTPEGKPWRRSNFRNRHWRPVWDGTEGGDRQVAPAILPEFTFHEGRHSHATWLIEDGIPEVARRARLGQKMKGMARVYDHITPEMERAVIQALERRWLASLNALRPTERTKLGEWFPHLRKTRPVGELESAPRTVSISSPLHK</sequence>